<protein>
    <recommendedName>
        <fullName evidence="1">non-specific serine/threonine protein kinase</fullName>
        <ecNumber evidence="1">2.7.11.1</ecNumber>
    </recommendedName>
</protein>
<evidence type="ECO:0000259" key="10">
    <source>
        <dbReference type="PROSITE" id="PS50011"/>
    </source>
</evidence>
<evidence type="ECO:0000256" key="7">
    <source>
        <dbReference type="ARBA" id="ARBA00047899"/>
    </source>
</evidence>
<comment type="catalytic activity">
    <reaction evidence="8">
        <text>L-seryl-[protein] + ATP = O-phospho-L-seryl-[protein] + ADP + H(+)</text>
        <dbReference type="Rhea" id="RHEA:17989"/>
        <dbReference type="Rhea" id="RHEA-COMP:9863"/>
        <dbReference type="Rhea" id="RHEA-COMP:11604"/>
        <dbReference type="ChEBI" id="CHEBI:15378"/>
        <dbReference type="ChEBI" id="CHEBI:29999"/>
        <dbReference type="ChEBI" id="CHEBI:30616"/>
        <dbReference type="ChEBI" id="CHEBI:83421"/>
        <dbReference type="ChEBI" id="CHEBI:456216"/>
        <dbReference type="EC" id="2.7.11.1"/>
    </reaction>
</comment>
<keyword evidence="2" id="KW-0723">Serine/threonine-protein kinase</keyword>
<dbReference type="GO" id="GO:0004674">
    <property type="term" value="F:protein serine/threonine kinase activity"/>
    <property type="evidence" value="ECO:0007669"/>
    <property type="project" value="UniProtKB-KW"/>
</dbReference>
<dbReference type="OrthoDB" id="3972861at2759"/>
<accession>A0A1E5RND6</accession>
<evidence type="ECO:0000256" key="8">
    <source>
        <dbReference type="ARBA" id="ARBA00048679"/>
    </source>
</evidence>
<feature type="region of interest" description="Disordered" evidence="9">
    <location>
        <begin position="443"/>
        <end position="487"/>
    </location>
</feature>
<evidence type="ECO:0000256" key="2">
    <source>
        <dbReference type="ARBA" id="ARBA00022527"/>
    </source>
</evidence>
<keyword evidence="3" id="KW-0808">Transferase</keyword>
<dbReference type="InterPro" id="IPR000719">
    <property type="entry name" value="Prot_kinase_dom"/>
</dbReference>
<evidence type="ECO:0000256" key="3">
    <source>
        <dbReference type="ARBA" id="ARBA00022679"/>
    </source>
</evidence>
<dbReference type="GO" id="GO:0007015">
    <property type="term" value="P:actin filament organization"/>
    <property type="evidence" value="ECO:0007669"/>
    <property type="project" value="TreeGrafter"/>
</dbReference>
<dbReference type="PANTHER" id="PTHR22967">
    <property type="entry name" value="SERINE/THREONINE PROTEIN KINASE"/>
    <property type="match status" value="1"/>
</dbReference>
<evidence type="ECO:0000256" key="9">
    <source>
        <dbReference type="SAM" id="MobiDB-lite"/>
    </source>
</evidence>
<dbReference type="EMBL" id="LPNL01000004">
    <property type="protein sequence ID" value="OEJ88183.1"/>
    <property type="molecule type" value="Genomic_DNA"/>
</dbReference>
<organism evidence="11 12">
    <name type="scientific">Hanseniaspora opuntiae</name>
    <dbReference type="NCBI Taxonomy" id="211096"/>
    <lineage>
        <taxon>Eukaryota</taxon>
        <taxon>Fungi</taxon>
        <taxon>Dikarya</taxon>
        <taxon>Ascomycota</taxon>
        <taxon>Saccharomycotina</taxon>
        <taxon>Saccharomycetes</taxon>
        <taxon>Saccharomycodales</taxon>
        <taxon>Saccharomycodaceae</taxon>
        <taxon>Hanseniaspora</taxon>
    </lineage>
</organism>
<dbReference type="EC" id="2.7.11.1" evidence="1"/>
<feature type="domain" description="Protein kinase" evidence="10">
    <location>
        <begin position="25"/>
        <end position="314"/>
    </location>
</feature>
<dbReference type="AlphaFoldDB" id="A0A1E5RND6"/>
<dbReference type="GO" id="GO:0005737">
    <property type="term" value="C:cytoplasm"/>
    <property type="evidence" value="ECO:0007669"/>
    <property type="project" value="TreeGrafter"/>
</dbReference>
<keyword evidence="6" id="KW-0067">ATP-binding</keyword>
<evidence type="ECO:0000313" key="11">
    <source>
        <dbReference type="EMBL" id="OEJ88183.1"/>
    </source>
</evidence>
<proteinExistence type="predicted"/>
<gene>
    <name evidence="11" type="ORF">AWRI3578_g2064</name>
</gene>
<dbReference type="GO" id="GO:0005524">
    <property type="term" value="F:ATP binding"/>
    <property type="evidence" value="ECO:0007669"/>
    <property type="project" value="UniProtKB-KW"/>
</dbReference>
<dbReference type="Gene3D" id="1.10.510.10">
    <property type="entry name" value="Transferase(Phosphotransferase) domain 1"/>
    <property type="match status" value="1"/>
</dbReference>
<evidence type="ECO:0000313" key="12">
    <source>
        <dbReference type="Proteomes" id="UP000095605"/>
    </source>
</evidence>
<comment type="catalytic activity">
    <reaction evidence="7">
        <text>L-threonyl-[protein] + ATP = O-phospho-L-threonyl-[protein] + ADP + H(+)</text>
        <dbReference type="Rhea" id="RHEA:46608"/>
        <dbReference type="Rhea" id="RHEA-COMP:11060"/>
        <dbReference type="Rhea" id="RHEA-COMP:11605"/>
        <dbReference type="ChEBI" id="CHEBI:15378"/>
        <dbReference type="ChEBI" id="CHEBI:30013"/>
        <dbReference type="ChEBI" id="CHEBI:30616"/>
        <dbReference type="ChEBI" id="CHEBI:61977"/>
        <dbReference type="ChEBI" id="CHEBI:456216"/>
        <dbReference type="EC" id="2.7.11.1"/>
    </reaction>
</comment>
<feature type="compositionally biased region" description="Pro residues" evidence="9">
    <location>
        <begin position="530"/>
        <end position="541"/>
    </location>
</feature>
<sequence length="594" mass="66825">MESSEAVEYIPIGYTYNFIGNTSGVKILKHISNGGFAQVYQVSYGFDNKIACLKRVIVKNKQALNILRAEVDCMRILKDNSAHIVTYIDSNASRFDSHGKYEVLVLMELCENGSLIDYMNTRLTNRFSENEILNIFDQTCRGIYAMHRLQPPLLHRDIKIENILINRDFHFKLCDFGSVCGIIRPPKNLEELNYAKNDLLANTTAQYRPPEILQIAINNQINIRIDEKSDIWALGVYLYKLCYYTTPFEFNNSGNNGILSGLVKFPDFPKYSNNMQTLISWCLQVDPRKRPNICELLEQVCTFEKKACSLENFYKKRAAISQLELQKKHQTQRELLEQEQLKKLQAFKEQQAKSMAEFSESGGKRTPLSTIGKDIAATPLSKTKSLPSVTSSAVVDFDHELSQNKSGLAMNKEKNVSEQNIDPFSDLVTLAKLQKHSYKSTLNFDTITGDNSSSVKTASTSSNSTKNNGSFKKSNTSPSFESEKTGDSIEQRMKNLMMSDVSTGKSATGYGKYTAASEKAQSTDLASIPKPQPGATPPARPPRTTKTKMEPPTKPTKPEVLRAPPKPKKPHALKAEKLIETDIEKFDKKFPNIV</sequence>
<dbReference type="SUPFAM" id="SSF56112">
    <property type="entry name" value="Protein kinase-like (PK-like)"/>
    <property type="match status" value="1"/>
</dbReference>
<evidence type="ECO:0000256" key="6">
    <source>
        <dbReference type="ARBA" id="ARBA00022840"/>
    </source>
</evidence>
<dbReference type="Pfam" id="PF00069">
    <property type="entry name" value="Pkinase"/>
    <property type="match status" value="1"/>
</dbReference>
<dbReference type="SMART" id="SM00220">
    <property type="entry name" value="S_TKc"/>
    <property type="match status" value="1"/>
</dbReference>
<dbReference type="Proteomes" id="UP000095605">
    <property type="component" value="Unassembled WGS sequence"/>
</dbReference>
<dbReference type="GO" id="GO:0000147">
    <property type="term" value="P:actin cortical patch assembly"/>
    <property type="evidence" value="ECO:0007669"/>
    <property type="project" value="TreeGrafter"/>
</dbReference>
<dbReference type="PANTHER" id="PTHR22967:SF57">
    <property type="entry name" value="AUXILIN, ISOFORM A-RELATED"/>
    <property type="match status" value="1"/>
</dbReference>
<evidence type="ECO:0000256" key="5">
    <source>
        <dbReference type="ARBA" id="ARBA00022777"/>
    </source>
</evidence>
<evidence type="ECO:0000256" key="4">
    <source>
        <dbReference type="ARBA" id="ARBA00022741"/>
    </source>
</evidence>
<evidence type="ECO:0000256" key="1">
    <source>
        <dbReference type="ARBA" id="ARBA00012513"/>
    </source>
</evidence>
<keyword evidence="4" id="KW-0547">Nucleotide-binding</keyword>
<dbReference type="PROSITE" id="PS50011">
    <property type="entry name" value="PROTEIN_KINASE_DOM"/>
    <property type="match status" value="1"/>
</dbReference>
<feature type="compositionally biased region" description="Low complexity" evidence="9">
    <location>
        <begin position="451"/>
        <end position="477"/>
    </location>
</feature>
<dbReference type="InterPro" id="IPR011009">
    <property type="entry name" value="Kinase-like_dom_sf"/>
</dbReference>
<name>A0A1E5RND6_9ASCO</name>
<comment type="caution">
    <text evidence="11">The sequence shown here is derived from an EMBL/GenBank/DDBJ whole genome shotgun (WGS) entry which is preliminary data.</text>
</comment>
<dbReference type="InterPro" id="IPR008271">
    <property type="entry name" value="Ser/Thr_kinase_AS"/>
</dbReference>
<reference evidence="12" key="1">
    <citation type="journal article" date="2016" name="Genome Announc.">
        <title>Genome sequences of three species of Hanseniaspora isolated from spontaneous wine fermentations.</title>
        <authorList>
            <person name="Sternes P.R."/>
            <person name="Lee D."/>
            <person name="Kutyna D.R."/>
            <person name="Borneman A.R."/>
        </authorList>
    </citation>
    <scope>NUCLEOTIDE SEQUENCE [LARGE SCALE GENOMIC DNA]</scope>
    <source>
        <strain evidence="12">AWRI3578</strain>
    </source>
</reference>
<feature type="region of interest" description="Disordered" evidence="9">
    <location>
        <begin position="515"/>
        <end position="571"/>
    </location>
</feature>
<feature type="compositionally biased region" description="Basic and acidic residues" evidence="9">
    <location>
        <begin position="547"/>
        <end position="560"/>
    </location>
</feature>
<dbReference type="PROSITE" id="PS00108">
    <property type="entry name" value="PROTEIN_KINASE_ST"/>
    <property type="match status" value="1"/>
</dbReference>
<keyword evidence="12" id="KW-1185">Reference proteome</keyword>
<keyword evidence="5 11" id="KW-0418">Kinase</keyword>